<evidence type="ECO:0000313" key="2">
    <source>
        <dbReference type="Proteomes" id="UP001519307"/>
    </source>
</evidence>
<keyword evidence="2" id="KW-1185">Reference proteome</keyword>
<name>A0ABS4KUP2_9CLOT</name>
<gene>
    <name evidence="1" type="ORF">J2Z42_002459</name>
</gene>
<comment type="caution">
    <text evidence="1">The sequence shown here is derived from an EMBL/GenBank/DDBJ whole genome shotgun (WGS) entry which is preliminary data.</text>
</comment>
<dbReference type="EMBL" id="JAGGLM010000021">
    <property type="protein sequence ID" value="MBP2033752.1"/>
    <property type="molecule type" value="Genomic_DNA"/>
</dbReference>
<proteinExistence type="predicted"/>
<accession>A0ABS4KUP2</accession>
<organism evidence="1 2">
    <name type="scientific">Clostridium algifaecis</name>
    <dbReference type="NCBI Taxonomy" id="1472040"/>
    <lineage>
        <taxon>Bacteria</taxon>
        <taxon>Bacillati</taxon>
        <taxon>Bacillota</taxon>
        <taxon>Clostridia</taxon>
        <taxon>Eubacteriales</taxon>
        <taxon>Clostridiaceae</taxon>
        <taxon>Clostridium</taxon>
    </lineage>
</organism>
<evidence type="ECO:0000313" key="1">
    <source>
        <dbReference type="EMBL" id="MBP2033752.1"/>
    </source>
</evidence>
<dbReference type="Proteomes" id="UP001519307">
    <property type="component" value="Unassembled WGS sequence"/>
</dbReference>
<reference evidence="1 2" key="1">
    <citation type="submission" date="2021-03" db="EMBL/GenBank/DDBJ databases">
        <title>Genomic Encyclopedia of Type Strains, Phase IV (KMG-IV): sequencing the most valuable type-strain genomes for metagenomic binning, comparative biology and taxonomic classification.</title>
        <authorList>
            <person name="Goeker M."/>
        </authorList>
    </citation>
    <scope>NUCLEOTIDE SEQUENCE [LARGE SCALE GENOMIC DNA]</scope>
    <source>
        <strain evidence="1 2">DSM 28783</strain>
    </source>
</reference>
<sequence>GKDVGDLRLPLTTMEDKNLEILKKQLISYGILK</sequence>
<feature type="non-terminal residue" evidence="1">
    <location>
        <position position="1"/>
    </location>
</feature>
<protein>
    <recommendedName>
        <fullName evidence="3">4-hydroxy-tetrahydrodipicolinate synthase</fullName>
    </recommendedName>
</protein>
<evidence type="ECO:0008006" key="3">
    <source>
        <dbReference type="Google" id="ProtNLM"/>
    </source>
</evidence>